<accession>A0A2G4YUZ9</accession>
<dbReference type="Pfam" id="PF05168">
    <property type="entry name" value="HEPN"/>
    <property type="match status" value="1"/>
</dbReference>
<dbReference type="InterPro" id="IPR043519">
    <property type="entry name" value="NT_sf"/>
</dbReference>
<evidence type="ECO:0000259" key="1">
    <source>
        <dbReference type="PROSITE" id="PS50910"/>
    </source>
</evidence>
<evidence type="ECO:0000313" key="2">
    <source>
        <dbReference type="EMBL" id="PHZ86151.1"/>
    </source>
</evidence>
<dbReference type="InterPro" id="IPR052548">
    <property type="entry name" value="Type_VII_TA_antitoxin"/>
</dbReference>
<dbReference type="EMBL" id="PDEM01000009">
    <property type="protein sequence ID" value="PHZ86151.1"/>
    <property type="molecule type" value="Genomic_DNA"/>
</dbReference>
<organism evidence="2 3">
    <name type="scientific">Paremcibacter congregatus</name>
    <dbReference type="NCBI Taxonomy" id="2043170"/>
    <lineage>
        <taxon>Bacteria</taxon>
        <taxon>Pseudomonadati</taxon>
        <taxon>Pseudomonadota</taxon>
        <taxon>Alphaproteobacteria</taxon>
        <taxon>Emcibacterales</taxon>
        <taxon>Emcibacteraceae</taxon>
        <taxon>Paremcibacter</taxon>
    </lineage>
</organism>
<dbReference type="RefSeq" id="WP_099471735.1">
    <property type="nucleotide sequence ID" value="NZ_CP041025.1"/>
</dbReference>
<gene>
    <name evidence="2" type="ORF">CRD36_05630</name>
</gene>
<name>A0A2G4YUZ9_9PROT</name>
<dbReference type="Pfam" id="PF18765">
    <property type="entry name" value="Polbeta"/>
    <property type="match status" value="1"/>
</dbReference>
<dbReference type="InterPro" id="IPR041633">
    <property type="entry name" value="Polbeta"/>
</dbReference>
<proteinExistence type="predicted"/>
<sequence>MKTDLDHLPPKKQWELEHIKDIIFEEFDKIVQGGTAAWRAKGRIEWVILFGSYARGDWVDEPQTTKGYKSDYDLLIIVNDRQLLELTNLWFEIEERFLRDKRLKTPVTFILETRANLNDALARGQYFFNDIRQQGIALHQTPNARLSQPKALSAAEALTTAQDYCDIWLKNAKTSLKVAHFCQQEGDLNKAAFEYHQAVEGIYNALLLTLTGYCPPTHNLKALRSLAEDIDRRLVEAWPREGRKDQTAFNKLVNAYVKARYSKHYTITEDELHWLESRIAPLQATVEEICRHHLAELATAVTV</sequence>
<dbReference type="GO" id="GO:0016740">
    <property type="term" value="F:transferase activity"/>
    <property type="evidence" value="ECO:0007669"/>
    <property type="project" value="UniProtKB-KW"/>
</dbReference>
<dbReference type="SUPFAM" id="SSF81593">
    <property type="entry name" value="Nucleotidyltransferase substrate binding subunit/domain"/>
    <property type="match status" value="1"/>
</dbReference>
<dbReference type="InParanoid" id="A0A2G4YUZ9"/>
<keyword evidence="3" id="KW-1185">Reference proteome</keyword>
<dbReference type="AlphaFoldDB" id="A0A2G4YUZ9"/>
<dbReference type="Proteomes" id="UP000229730">
    <property type="component" value="Unassembled WGS sequence"/>
</dbReference>
<dbReference type="CDD" id="cd05403">
    <property type="entry name" value="NT_KNTase_like"/>
    <property type="match status" value="1"/>
</dbReference>
<reference evidence="2 3" key="1">
    <citation type="submission" date="2017-10" db="EMBL/GenBank/DDBJ databases">
        <title>Frigbacter circumglobatus gen. nov. sp. nov., isolated from sediment cultured in situ.</title>
        <authorList>
            <person name="Zhao Z."/>
        </authorList>
    </citation>
    <scope>NUCLEOTIDE SEQUENCE [LARGE SCALE GENOMIC DNA]</scope>
    <source>
        <strain evidence="2 3">ZYL</strain>
    </source>
</reference>
<feature type="domain" description="HEPN" evidence="1">
    <location>
        <begin position="169"/>
        <end position="289"/>
    </location>
</feature>
<comment type="caution">
    <text evidence="2">The sequence shown here is derived from an EMBL/GenBank/DDBJ whole genome shotgun (WGS) entry which is preliminary data.</text>
</comment>
<dbReference type="PANTHER" id="PTHR33933:SF1">
    <property type="entry name" value="PROTEIN ADENYLYLTRANSFERASE MNTA-RELATED"/>
    <property type="match status" value="1"/>
</dbReference>
<dbReference type="PANTHER" id="PTHR33933">
    <property type="entry name" value="NUCLEOTIDYLTRANSFERASE"/>
    <property type="match status" value="1"/>
</dbReference>
<dbReference type="SUPFAM" id="SSF81301">
    <property type="entry name" value="Nucleotidyltransferase"/>
    <property type="match status" value="1"/>
</dbReference>
<dbReference type="SMART" id="SM00748">
    <property type="entry name" value="HEPN"/>
    <property type="match status" value="1"/>
</dbReference>
<dbReference type="PROSITE" id="PS50910">
    <property type="entry name" value="HEPN"/>
    <property type="match status" value="1"/>
</dbReference>
<evidence type="ECO:0000313" key="3">
    <source>
        <dbReference type="Proteomes" id="UP000229730"/>
    </source>
</evidence>
<dbReference type="InterPro" id="IPR007842">
    <property type="entry name" value="HEPN_dom"/>
</dbReference>
<dbReference type="Gene3D" id="1.20.120.330">
    <property type="entry name" value="Nucleotidyltransferases domain 2"/>
    <property type="match status" value="1"/>
</dbReference>
<keyword evidence="2" id="KW-0808">Transferase</keyword>
<dbReference type="OrthoDB" id="7442350at2"/>
<dbReference type="Gene3D" id="3.30.460.10">
    <property type="entry name" value="Beta Polymerase, domain 2"/>
    <property type="match status" value="1"/>
</dbReference>
<protein>
    <submittedName>
        <fullName evidence="2">Nucleotidyltransferase</fullName>
    </submittedName>
</protein>